<dbReference type="PROSITE" id="PS50297">
    <property type="entry name" value="ANK_REP_REGION"/>
    <property type="match status" value="2"/>
</dbReference>
<keyword evidence="6" id="KW-1185">Reference proteome</keyword>
<keyword evidence="2" id="KW-0040">ANK repeat</keyword>
<dbReference type="Proteomes" id="UP001140511">
    <property type="component" value="Unassembled WGS sequence"/>
</dbReference>
<dbReference type="GeneID" id="80864028"/>
<feature type="region of interest" description="Disordered" evidence="3">
    <location>
        <begin position="1"/>
        <end position="102"/>
    </location>
</feature>
<feature type="repeat" description="ANK" evidence="2">
    <location>
        <begin position="1140"/>
        <end position="1162"/>
    </location>
</feature>
<dbReference type="SMART" id="SM00248">
    <property type="entry name" value="ANK"/>
    <property type="match status" value="7"/>
</dbReference>
<name>A0A9W9EF75_9HYPO</name>
<feature type="repeat" description="ANK" evidence="2">
    <location>
        <begin position="1005"/>
        <end position="1038"/>
    </location>
</feature>
<dbReference type="AlphaFoldDB" id="A0A9W9EF75"/>
<evidence type="ECO:0000259" key="4">
    <source>
        <dbReference type="PROSITE" id="PS50837"/>
    </source>
</evidence>
<organism evidence="5 6">
    <name type="scientific">Trichoderma breve</name>
    <dbReference type="NCBI Taxonomy" id="2034170"/>
    <lineage>
        <taxon>Eukaryota</taxon>
        <taxon>Fungi</taxon>
        <taxon>Dikarya</taxon>
        <taxon>Ascomycota</taxon>
        <taxon>Pezizomycotina</taxon>
        <taxon>Sordariomycetes</taxon>
        <taxon>Hypocreomycetidae</taxon>
        <taxon>Hypocreales</taxon>
        <taxon>Hypocreaceae</taxon>
        <taxon>Trichoderma</taxon>
    </lineage>
</organism>
<feature type="domain" description="NACHT" evidence="4">
    <location>
        <begin position="420"/>
        <end position="574"/>
    </location>
</feature>
<dbReference type="PANTHER" id="PTHR10039:SF14">
    <property type="entry name" value="NACHT DOMAIN-CONTAINING PROTEIN"/>
    <property type="match status" value="1"/>
</dbReference>
<keyword evidence="1" id="KW-0677">Repeat</keyword>
<feature type="repeat" description="ANK" evidence="2">
    <location>
        <begin position="1107"/>
        <end position="1139"/>
    </location>
</feature>
<dbReference type="Pfam" id="PF12796">
    <property type="entry name" value="Ank_2"/>
    <property type="match status" value="2"/>
</dbReference>
<dbReference type="PROSITE" id="PS50837">
    <property type="entry name" value="NACHT"/>
    <property type="match status" value="1"/>
</dbReference>
<dbReference type="RefSeq" id="XP_056034656.1">
    <property type="nucleotide sequence ID" value="XM_056169340.1"/>
</dbReference>
<dbReference type="Pfam" id="PF22939">
    <property type="entry name" value="WHD_GPIID"/>
    <property type="match status" value="1"/>
</dbReference>
<dbReference type="EMBL" id="JAOPEN010000001">
    <property type="protein sequence ID" value="KAJ4865600.1"/>
    <property type="molecule type" value="Genomic_DNA"/>
</dbReference>
<comment type="caution">
    <text evidence="5">The sequence shown here is derived from an EMBL/GenBank/DDBJ whole genome shotgun (WGS) entry which is preliminary data.</text>
</comment>
<dbReference type="InterPro" id="IPR029058">
    <property type="entry name" value="AB_hydrolase_fold"/>
</dbReference>
<gene>
    <name evidence="5" type="ORF">T069G_02130</name>
</gene>
<dbReference type="Gene3D" id="3.40.50.300">
    <property type="entry name" value="P-loop containing nucleotide triphosphate hydrolases"/>
    <property type="match status" value="1"/>
</dbReference>
<dbReference type="SUPFAM" id="SSF52540">
    <property type="entry name" value="P-loop containing nucleoside triphosphate hydrolases"/>
    <property type="match status" value="1"/>
</dbReference>
<evidence type="ECO:0000313" key="5">
    <source>
        <dbReference type="EMBL" id="KAJ4865600.1"/>
    </source>
</evidence>
<protein>
    <submittedName>
        <fullName evidence="5">Ankyrin repeats (3 copies) domain-containing protein</fullName>
    </submittedName>
</protein>
<dbReference type="InterPro" id="IPR002110">
    <property type="entry name" value="Ankyrin_rpt"/>
</dbReference>
<dbReference type="InterPro" id="IPR027417">
    <property type="entry name" value="P-loop_NTPase"/>
</dbReference>
<feature type="compositionally biased region" description="Polar residues" evidence="3">
    <location>
        <begin position="34"/>
        <end position="46"/>
    </location>
</feature>
<dbReference type="InterPro" id="IPR054471">
    <property type="entry name" value="GPIID_WHD"/>
</dbReference>
<dbReference type="PROSITE" id="PS50088">
    <property type="entry name" value="ANK_REPEAT"/>
    <property type="match status" value="3"/>
</dbReference>
<dbReference type="Pfam" id="PF24883">
    <property type="entry name" value="NPHP3_N"/>
    <property type="match status" value="1"/>
</dbReference>
<accession>A0A9W9EF75</accession>
<feature type="compositionally biased region" description="Polar residues" evidence="3">
    <location>
        <begin position="76"/>
        <end position="93"/>
    </location>
</feature>
<evidence type="ECO:0000313" key="6">
    <source>
        <dbReference type="Proteomes" id="UP001140511"/>
    </source>
</evidence>
<dbReference type="InterPro" id="IPR007111">
    <property type="entry name" value="NACHT_NTPase"/>
</dbReference>
<dbReference type="InterPro" id="IPR056884">
    <property type="entry name" value="NPHP3-like_N"/>
</dbReference>
<sequence>MFKRIKKKVSKFGKEKKVDVLSNDGSVAGDQGEHGQSSTPISTIDVQQKLVDLSRSPHDSESVVWPPGDASESNHKALQTPASNTLDSGTASKPTPDLEPESSYGLKELVAQPHDNAEAVDIIAIHGLDGTREGTWTNRDTKINWLCHKDFLPKSIPNARVLSFGYNSKSYFNRGNPGVNDFASELLASINSSRRTPEEKQRPIVFVCHSLGGLVFKKAVIKGHEWDTFYGSLNQKICGVVFFGTPHKGSKLATWDTIGTRVTQAVTLGFASSPSFVEGLVVDSKMLKQISESFVPRAGAYKIRSFYETLFMKGLNCRVVEEESARLDLPNELAIASTSNHSNICKFSSANDQRYKNAIDAILAVMDTGTPKEPYADLDRFFTINYDEVISSVPERHPNTCEWVLDNKVFQDWLSGTGHNIMWLHGYPGMGKSVIARYLVEALEEGSQPSLRPVSSMLAFFFCSYRDKQAVKMGNLVASLIHQLVSFDPGLGNAISRKPPANKSVTDNMKYLWKVLQEVIDAIQKQTLYIVIDALDELEVASWATFLDQFLRILDESTAKVRVVITSRNESAIEKVLSSRSASLDLRNGSKNESDISTYLFDKVYAYGRENDFGEEICKSIHSELVTKSDGMFLWAHLAWEYFIDGVALWTAKLLQEKLENLQHLPPGIDTLYHRILSKVNIKMTEAMRQCFAWILVAARPLTIEEMSIALALRERPSCSADIEIRLNLRNFFKVTCPHLIKIDDKGLVTFVHQSFAEFLRETNVKVDIKRRIANNFRIDYDKARYNSGLDCLVYLALDDFTTETSIWVKSGLWPEINASLFDKYKFLRYSLLWPTHLKDLDDDDAAWDYYVATLEGNDRHIRWAPFNPPSFFLMSNGLRGLLKRSVQHGFYINTLNSDGVHIIHAAIKHFDTNWLRDANFLFGLGADINGKDAFGQTLLHRLIRTEEVEGIKEWIVKPGLNVNSQDKLGQTALHAAARTQQSTVEIIDIIMTKRDVDVNIQDRHGYTPLCLATHWGRKQAAMSLLQVPGIDINKTNSQGESPLLNTIIQGWTDVALLLLDKMDNIDGFHDTVGRNIFHWAVFLNMPEVFQKAISKQGKALEAADNRGWTPLHTAANEGDVFIVQLLLDQRVSATSVNKFCETALHLAASQGHLGVVKLLINYMPLFAVNAKDFNGWTVLHRALISGRDDMSSSYGGILQ</sequence>
<feature type="compositionally biased region" description="Basic residues" evidence="3">
    <location>
        <begin position="1"/>
        <end position="11"/>
    </location>
</feature>
<evidence type="ECO:0000256" key="1">
    <source>
        <dbReference type="ARBA" id="ARBA00022737"/>
    </source>
</evidence>
<proteinExistence type="predicted"/>
<dbReference type="Gene3D" id="3.40.50.1820">
    <property type="entry name" value="alpha/beta hydrolase"/>
    <property type="match status" value="1"/>
</dbReference>
<evidence type="ECO:0000256" key="2">
    <source>
        <dbReference type="PROSITE-ProRule" id="PRU00023"/>
    </source>
</evidence>
<dbReference type="Gene3D" id="1.25.40.20">
    <property type="entry name" value="Ankyrin repeat-containing domain"/>
    <property type="match status" value="1"/>
</dbReference>
<dbReference type="SUPFAM" id="SSF48403">
    <property type="entry name" value="Ankyrin repeat"/>
    <property type="match status" value="1"/>
</dbReference>
<dbReference type="PANTHER" id="PTHR10039">
    <property type="entry name" value="AMELOGENIN"/>
    <property type="match status" value="1"/>
</dbReference>
<evidence type="ECO:0000256" key="3">
    <source>
        <dbReference type="SAM" id="MobiDB-lite"/>
    </source>
</evidence>
<dbReference type="SUPFAM" id="SSF53474">
    <property type="entry name" value="alpha/beta-Hydrolases"/>
    <property type="match status" value="1"/>
</dbReference>
<dbReference type="InterPro" id="IPR036770">
    <property type="entry name" value="Ankyrin_rpt-contain_sf"/>
</dbReference>
<reference evidence="5" key="1">
    <citation type="submission" date="2022-09" db="EMBL/GenBank/DDBJ databases">
        <title>Chromosome-level assembly of Trichoderma breve T069, a fungus used in development of biopesticide product.</title>
        <authorList>
            <person name="Lin R."/>
            <person name="Liu T."/>
        </authorList>
    </citation>
    <scope>NUCLEOTIDE SEQUENCE</scope>
    <source>
        <strain evidence="5">T069</strain>
    </source>
</reference>